<keyword evidence="2 5" id="KW-0132">Cell division</keyword>
<dbReference type="InterPro" id="IPR003494">
    <property type="entry name" value="SHS2_FtsA"/>
</dbReference>
<dbReference type="PANTHER" id="PTHR32432:SF4">
    <property type="entry name" value="CELL DIVISION PROTEIN FTSA"/>
    <property type="match status" value="1"/>
</dbReference>
<gene>
    <name evidence="5 8" type="primary">ftsA</name>
    <name evidence="8" type="ORF">EI684_14990</name>
</gene>
<name>A0A426TW35_9CHLR</name>
<comment type="subunit">
    <text evidence="5">Self-interacts. Interacts with FtsZ.</text>
</comment>
<keyword evidence="1 5" id="KW-1003">Cell membrane</keyword>
<dbReference type="EMBL" id="RSAS01000599">
    <property type="protein sequence ID" value="RRR69677.1"/>
    <property type="molecule type" value="Genomic_DNA"/>
</dbReference>
<comment type="similarity">
    <text evidence="5 6">Belongs to the FtsA/MreB family.</text>
</comment>
<comment type="subcellular location">
    <subcellularLocation>
        <location evidence="5">Cell membrane</location>
        <topology evidence="5">Peripheral membrane protein</topology>
        <orientation evidence="5">Cytoplasmic side</orientation>
    </subcellularLocation>
    <text evidence="5">Localizes to the Z ring in an FtsZ-dependent manner. Targeted to the membrane through a conserved C-terminal amphipathic helix.</text>
</comment>
<dbReference type="PIRSF" id="PIRSF003101">
    <property type="entry name" value="FtsA"/>
    <property type="match status" value="1"/>
</dbReference>
<comment type="caution">
    <text evidence="8">The sequence shown here is derived from an EMBL/GenBank/DDBJ whole genome shotgun (WGS) entry which is preliminary data.</text>
</comment>
<dbReference type="Proteomes" id="UP000280307">
    <property type="component" value="Unassembled WGS sequence"/>
</dbReference>
<organism evidence="8 9">
    <name type="scientific">Candidatus Viridilinea halotolerans</name>
    <dbReference type="NCBI Taxonomy" id="2491704"/>
    <lineage>
        <taxon>Bacteria</taxon>
        <taxon>Bacillati</taxon>
        <taxon>Chloroflexota</taxon>
        <taxon>Chloroflexia</taxon>
        <taxon>Chloroflexales</taxon>
        <taxon>Chloroflexineae</taxon>
        <taxon>Oscillochloridaceae</taxon>
        <taxon>Candidatus Viridilinea</taxon>
    </lineage>
</organism>
<dbReference type="GO" id="GO:0032153">
    <property type="term" value="C:cell division site"/>
    <property type="evidence" value="ECO:0007669"/>
    <property type="project" value="UniProtKB-UniRule"/>
</dbReference>
<reference evidence="8 9" key="1">
    <citation type="submission" date="2018-12" db="EMBL/GenBank/DDBJ databases">
        <title>Genome Sequence of Candidatus Viridilinea halotolerans isolated from saline sulfide-rich spring.</title>
        <authorList>
            <person name="Grouzdev D.S."/>
            <person name="Burganskaya E.I."/>
            <person name="Krutkina M.S."/>
            <person name="Sukhacheva M.V."/>
            <person name="Gorlenko V.M."/>
        </authorList>
    </citation>
    <scope>NUCLEOTIDE SEQUENCE [LARGE SCALE GENOMIC DNA]</scope>
    <source>
        <strain evidence="8">Chok-6</strain>
    </source>
</reference>
<dbReference type="PANTHER" id="PTHR32432">
    <property type="entry name" value="CELL DIVISION PROTEIN FTSA-RELATED"/>
    <property type="match status" value="1"/>
</dbReference>
<dbReference type="Gene3D" id="3.30.1490.110">
    <property type="match status" value="1"/>
</dbReference>
<evidence type="ECO:0000313" key="9">
    <source>
        <dbReference type="Proteomes" id="UP000280307"/>
    </source>
</evidence>
<dbReference type="CDD" id="cd24048">
    <property type="entry name" value="ASKHA_NBD_FtsA"/>
    <property type="match status" value="1"/>
</dbReference>
<proteinExistence type="inferred from homology"/>
<dbReference type="Pfam" id="PF14450">
    <property type="entry name" value="FtsA"/>
    <property type="match status" value="1"/>
</dbReference>
<keyword evidence="3 5" id="KW-0472">Membrane</keyword>
<dbReference type="NCBIfam" id="TIGR01174">
    <property type="entry name" value="ftsA"/>
    <property type="match status" value="1"/>
</dbReference>
<dbReference type="SMART" id="SM00842">
    <property type="entry name" value="FtsA"/>
    <property type="match status" value="1"/>
</dbReference>
<evidence type="ECO:0000256" key="2">
    <source>
        <dbReference type="ARBA" id="ARBA00022618"/>
    </source>
</evidence>
<evidence type="ECO:0000256" key="3">
    <source>
        <dbReference type="ARBA" id="ARBA00023136"/>
    </source>
</evidence>
<dbReference type="Pfam" id="PF02491">
    <property type="entry name" value="SHS2_FTSA"/>
    <property type="match status" value="1"/>
</dbReference>
<evidence type="ECO:0000259" key="7">
    <source>
        <dbReference type="SMART" id="SM00842"/>
    </source>
</evidence>
<dbReference type="SUPFAM" id="SSF53067">
    <property type="entry name" value="Actin-like ATPase domain"/>
    <property type="match status" value="2"/>
</dbReference>
<sequence length="417" mass="44983">MQRTIVGIDVGTTKVCTIVAQLSDAGRLNILGVGVTPSKGLDKGVVVNIDDAVSSIESSVEKAERLSGYRIGTAFVGVSGRHISSLNSRGVVAVQRPDQEITRNDVARAVESAQAVAIPTQREIIHVIPRAYVLDGHEGIRDPIGMSGFRLEVETHIVTGEVMAIQNLIKSVQKSGIEIDDMVLQPLASGEAVLTAEDKDRGVMLVDIGGGTADVAIFVQGGVWHTSVISVGGNHFTNDITYVLHTPHNTAEYLKLRYGSAIAGDPPTEGENDDMIEIDTLNVGEKQKISRHLLNEIIQARAEQVVELIYNEMRRSGYEGMLPAGIVLTGGGAQLARFDELMRDMLGTPVRVGVPMDLSGLSDSLDSPSYATGVGLLRWGSRHGLSMLGPSHRSSDERQGWGNVYERFKGWLREFLP</sequence>
<dbReference type="Gene3D" id="3.30.420.40">
    <property type="match status" value="2"/>
</dbReference>
<feature type="domain" description="SHS2" evidence="7">
    <location>
        <begin position="5"/>
        <end position="193"/>
    </location>
</feature>
<dbReference type="InterPro" id="IPR043129">
    <property type="entry name" value="ATPase_NBD"/>
</dbReference>
<evidence type="ECO:0000256" key="5">
    <source>
        <dbReference type="HAMAP-Rule" id="MF_02033"/>
    </source>
</evidence>
<dbReference type="GO" id="GO:0009898">
    <property type="term" value="C:cytoplasmic side of plasma membrane"/>
    <property type="evidence" value="ECO:0007669"/>
    <property type="project" value="UniProtKB-UniRule"/>
</dbReference>
<accession>A0A426TW35</accession>
<evidence type="ECO:0000256" key="1">
    <source>
        <dbReference type="ARBA" id="ARBA00022475"/>
    </source>
</evidence>
<dbReference type="GO" id="GO:0043093">
    <property type="term" value="P:FtsZ-dependent cytokinesis"/>
    <property type="evidence" value="ECO:0007669"/>
    <property type="project" value="UniProtKB-UniRule"/>
</dbReference>
<dbReference type="InterPro" id="IPR020823">
    <property type="entry name" value="Cell_div_FtsA"/>
</dbReference>
<evidence type="ECO:0000256" key="6">
    <source>
        <dbReference type="PIRNR" id="PIRNR003101"/>
    </source>
</evidence>
<comment type="function">
    <text evidence="5 6">Cell division protein that is involved in the assembly of the Z ring. May serve as a membrane anchor for the Z ring.</text>
</comment>
<dbReference type="AlphaFoldDB" id="A0A426TW35"/>
<evidence type="ECO:0000313" key="8">
    <source>
        <dbReference type="EMBL" id="RRR69677.1"/>
    </source>
</evidence>
<dbReference type="HAMAP" id="MF_02033">
    <property type="entry name" value="FtsA"/>
    <property type="match status" value="1"/>
</dbReference>
<keyword evidence="4 5" id="KW-0131">Cell cycle</keyword>
<protein>
    <recommendedName>
        <fullName evidence="5 6">Cell division protein FtsA</fullName>
    </recommendedName>
</protein>
<dbReference type="InterPro" id="IPR050696">
    <property type="entry name" value="FtsA/MreB"/>
</dbReference>
<evidence type="ECO:0000256" key="4">
    <source>
        <dbReference type="ARBA" id="ARBA00023306"/>
    </source>
</evidence>